<accession>A0A5N7KRQ7</accession>
<organism evidence="2 3">
    <name type="scientific">Pseudomonas kitaguniensis</name>
    <dbReference type="NCBI Taxonomy" id="2607908"/>
    <lineage>
        <taxon>Bacteria</taxon>
        <taxon>Pseudomonadati</taxon>
        <taxon>Pseudomonadota</taxon>
        <taxon>Gammaproteobacteria</taxon>
        <taxon>Pseudomonadales</taxon>
        <taxon>Pseudomonadaceae</taxon>
        <taxon>Pseudomonas</taxon>
    </lineage>
</organism>
<evidence type="ECO:0000313" key="3">
    <source>
        <dbReference type="Proteomes" id="UP000326112"/>
    </source>
</evidence>
<evidence type="ECO:0000256" key="1">
    <source>
        <dbReference type="SAM" id="MobiDB-lite"/>
    </source>
</evidence>
<dbReference type="EMBL" id="VUAZ01000159">
    <property type="protein sequence ID" value="MPR04839.1"/>
    <property type="molecule type" value="Genomic_DNA"/>
</dbReference>
<proteinExistence type="predicted"/>
<reference evidence="2 3" key="1">
    <citation type="journal article" date="2020" name="Int. J. Syst. Evol. Microbiol.">
        <title>Pseudomonas kitaguniensis sp. nov., a pathogen causing bacterial rot of Welsh onion in Japan.</title>
        <authorList>
            <person name="Sawada H."/>
            <person name="Fujikawa T."/>
            <person name="Nishiwaki Y."/>
            <person name="Horita H."/>
        </authorList>
    </citation>
    <scope>NUCLEOTIDE SEQUENCE [LARGE SCALE GENOMIC DNA]</scope>
    <source>
        <strain evidence="2 3">MAFF 212408</strain>
    </source>
</reference>
<reference evidence="2 3" key="2">
    <citation type="journal article" date="2023" name="Plant Pathol.">
        <title>Dismantling and reorganizing Pseudomonas marginalis sensu#lato.</title>
        <authorList>
            <person name="Sawada H."/>
            <person name="Fujikawa T."/>
            <person name="Satou M."/>
        </authorList>
    </citation>
    <scope>NUCLEOTIDE SEQUENCE [LARGE SCALE GENOMIC DNA]</scope>
    <source>
        <strain evidence="2 3">MAFF 212408</strain>
    </source>
</reference>
<feature type="region of interest" description="Disordered" evidence="1">
    <location>
        <begin position="53"/>
        <end position="89"/>
    </location>
</feature>
<sequence length="89" mass="9530">MPSSVPSASANRWLSVSCTSSAGASGFKVDTLGKALSQGNHRKWTFSAIMLGQDTKRKPGKQTRFTSTARLRTHGPRPDSGSTIRQGTH</sequence>
<feature type="compositionally biased region" description="Polar residues" evidence="1">
    <location>
        <begin position="80"/>
        <end position="89"/>
    </location>
</feature>
<name>A0A5N7KRQ7_9PSED</name>
<gene>
    <name evidence="2" type="ORF">F0169_23850</name>
</gene>
<protein>
    <submittedName>
        <fullName evidence="2">Uncharacterized protein</fullName>
    </submittedName>
</protein>
<dbReference type="Proteomes" id="UP000326112">
    <property type="component" value="Unassembled WGS sequence"/>
</dbReference>
<comment type="caution">
    <text evidence="2">The sequence shown here is derived from an EMBL/GenBank/DDBJ whole genome shotgun (WGS) entry which is preliminary data.</text>
</comment>
<evidence type="ECO:0000313" key="2">
    <source>
        <dbReference type="EMBL" id="MPR04839.1"/>
    </source>
</evidence>
<keyword evidence="3" id="KW-1185">Reference proteome</keyword>